<proteinExistence type="predicted"/>
<gene>
    <name evidence="1" type="ordered locus">Mesil_2288</name>
</gene>
<evidence type="ECO:0000313" key="2">
    <source>
        <dbReference type="Proteomes" id="UP000001916"/>
    </source>
</evidence>
<dbReference type="Proteomes" id="UP000001916">
    <property type="component" value="Chromosome"/>
</dbReference>
<keyword evidence="2" id="KW-1185">Reference proteome</keyword>
<sequence length="46" mass="5091">MGEEIRMRPIRRYRAAELAGLLKGSPVPFAGLEAEREALAKHERGG</sequence>
<organism evidence="1 2">
    <name type="scientific">Allomeiothermus silvanus (strain ATCC 700542 / DSM 9946 / NBRC 106475 / NCIMB 13440 / VI-R2)</name>
    <name type="common">Thermus silvanus</name>
    <dbReference type="NCBI Taxonomy" id="526227"/>
    <lineage>
        <taxon>Bacteria</taxon>
        <taxon>Thermotogati</taxon>
        <taxon>Deinococcota</taxon>
        <taxon>Deinococci</taxon>
        <taxon>Thermales</taxon>
        <taxon>Thermaceae</taxon>
        <taxon>Allomeiothermus</taxon>
    </lineage>
</organism>
<dbReference type="HOGENOM" id="CLU_3185619_0_0_0"/>
<dbReference type="RefSeq" id="WP_013158696.1">
    <property type="nucleotide sequence ID" value="NC_014212.1"/>
</dbReference>
<dbReference type="KEGG" id="msv:Mesil_2288"/>
<dbReference type="EMBL" id="CP002042">
    <property type="protein sequence ID" value="ADH64151.1"/>
    <property type="molecule type" value="Genomic_DNA"/>
</dbReference>
<accession>D7BIH6</accession>
<dbReference type="AlphaFoldDB" id="D7BIH6"/>
<name>D7BIH6_ALLS1</name>
<reference evidence="1 2" key="1">
    <citation type="journal article" date="2010" name="Stand. Genomic Sci.">
        <title>Complete genome sequence of Meiothermus silvanus type strain (VI-R2).</title>
        <authorList>
            <person name="Sikorski J."/>
            <person name="Tindall B.J."/>
            <person name="Lowry S."/>
            <person name="Lucas S."/>
            <person name="Nolan M."/>
            <person name="Copeland A."/>
            <person name="Glavina Del Rio T."/>
            <person name="Tice H."/>
            <person name="Cheng J.F."/>
            <person name="Han C."/>
            <person name="Pitluck S."/>
            <person name="Liolios K."/>
            <person name="Ivanova N."/>
            <person name="Mavromatis K."/>
            <person name="Mikhailova N."/>
            <person name="Pati A."/>
            <person name="Goodwin L."/>
            <person name="Chen A."/>
            <person name="Palaniappan K."/>
            <person name="Land M."/>
            <person name="Hauser L."/>
            <person name="Chang Y.J."/>
            <person name="Jeffries C.D."/>
            <person name="Rohde M."/>
            <person name="Goker M."/>
            <person name="Woyke T."/>
            <person name="Bristow J."/>
            <person name="Eisen J.A."/>
            <person name="Markowitz V."/>
            <person name="Hugenholtz P."/>
            <person name="Kyrpides N.C."/>
            <person name="Klenk H.P."/>
            <person name="Lapidus A."/>
        </authorList>
    </citation>
    <scope>NUCLEOTIDE SEQUENCE [LARGE SCALE GENOMIC DNA]</scope>
    <source>
        <strain evidence="2">ATCC 700542 / DSM 9946 / VI-R2</strain>
    </source>
</reference>
<evidence type="ECO:0000313" key="1">
    <source>
        <dbReference type="EMBL" id="ADH64151.1"/>
    </source>
</evidence>
<protein>
    <submittedName>
        <fullName evidence="1">Uncharacterized protein</fullName>
    </submittedName>
</protein>